<evidence type="ECO:0000313" key="4">
    <source>
        <dbReference type="Proteomes" id="UP000316473"/>
    </source>
</evidence>
<protein>
    <recommendedName>
        <fullName evidence="5">CopG family transcriptional regulator</fullName>
    </recommendedName>
</protein>
<dbReference type="SUPFAM" id="SSF52833">
    <property type="entry name" value="Thioredoxin-like"/>
    <property type="match status" value="1"/>
</dbReference>
<feature type="region of interest" description="Disordered" evidence="1">
    <location>
        <begin position="159"/>
        <end position="178"/>
    </location>
</feature>
<dbReference type="InterPro" id="IPR036249">
    <property type="entry name" value="Thioredoxin-like_sf"/>
</dbReference>
<reference evidence="3 4" key="1">
    <citation type="submission" date="2019-06" db="EMBL/GenBank/DDBJ databases">
        <title>Nitrosomonas stercoris KYUHI-S whole genome shotgun sequence.</title>
        <authorList>
            <person name="Nakagawa T."/>
            <person name="Tsuchiya Y."/>
            <person name="Takahashi R."/>
        </authorList>
    </citation>
    <scope>NUCLEOTIDE SEQUENCE [LARGE SCALE GENOMIC DNA]</scope>
    <source>
        <strain evidence="3 4">KYUHI-S</strain>
    </source>
</reference>
<evidence type="ECO:0000256" key="1">
    <source>
        <dbReference type="SAM" id="MobiDB-lite"/>
    </source>
</evidence>
<name>A0A4Y1YLR6_9PROT</name>
<organism evidence="3 4">
    <name type="scientific">Nitrosomonas stercoris</name>
    <dbReference type="NCBI Taxonomy" id="1444684"/>
    <lineage>
        <taxon>Bacteria</taxon>
        <taxon>Pseudomonadati</taxon>
        <taxon>Pseudomonadota</taxon>
        <taxon>Betaproteobacteria</taxon>
        <taxon>Nitrosomonadales</taxon>
        <taxon>Nitrosomonadaceae</taxon>
        <taxon>Nitrosomonas</taxon>
    </lineage>
</organism>
<evidence type="ECO:0000256" key="2">
    <source>
        <dbReference type="SAM" id="SignalP"/>
    </source>
</evidence>
<feature type="chain" id="PRO_5021257691" description="CopG family transcriptional regulator" evidence="2">
    <location>
        <begin position="28"/>
        <end position="178"/>
    </location>
</feature>
<evidence type="ECO:0008006" key="5">
    <source>
        <dbReference type="Google" id="ProtNLM"/>
    </source>
</evidence>
<dbReference type="Pfam" id="PF04214">
    <property type="entry name" value="DUF411"/>
    <property type="match status" value="1"/>
</dbReference>
<keyword evidence="4" id="KW-1185">Reference proteome</keyword>
<keyword evidence="2" id="KW-0732">Signal</keyword>
<accession>A0A4Y1YLR6</accession>
<dbReference type="EMBL" id="AP019755">
    <property type="protein sequence ID" value="BBL33873.1"/>
    <property type="molecule type" value="Genomic_DNA"/>
</dbReference>
<dbReference type="InterPro" id="IPR007332">
    <property type="entry name" value="DUF411"/>
</dbReference>
<dbReference type="KEGG" id="nst:Nstercoris_00098"/>
<sequence length="178" mass="19238">MKKQLNKLLTHSLLTAALTGIAGTAIAETMAMDVYKSPTCGCCANWVDIMRDNGFTVNVHDVGNDDARTKAGISDELGSCHTALVNGYAIEGHVPVEDIKRLLKEKPRAVGLAAPGMPHGSPGMETGRVDSYNVLLVRKPGDQRKAAEIYNRYGPQKTQFMDKAPKSNNASESILRLK</sequence>
<dbReference type="Proteomes" id="UP000316473">
    <property type="component" value="Chromosome"/>
</dbReference>
<gene>
    <name evidence="3" type="ORF">Nstercoris_00098</name>
</gene>
<feature type="signal peptide" evidence="2">
    <location>
        <begin position="1"/>
        <end position="27"/>
    </location>
</feature>
<proteinExistence type="predicted"/>
<dbReference type="AlphaFoldDB" id="A0A4Y1YLR6"/>
<evidence type="ECO:0000313" key="3">
    <source>
        <dbReference type="EMBL" id="BBL33873.1"/>
    </source>
</evidence>